<dbReference type="Pfam" id="PF06477">
    <property type="entry name" value="DUF1091"/>
    <property type="match status" value="1"/>
</dbReference>
<sequence length="181" mass="21139">MNFQCSMMITGVIYLMFFPMHSVKSSRIDFTNIKCTSVNKEFSDFEYCFLKATNRTYKYLSLKVRLYKIPIHQFTVNLGLHKRSNGLMPFSQNVTFDGCKMVADVGNPLVSFLFALFKPYSNINHSCPYTHDIIVDKLPTHFVNQQFTKYVRFPEGDYVFNSNWLTNGKNRATVRVHFSFT</sequence>
<protein>
    <submittedName>
        <fullName evidence="3">Uncharacterized protein LOC117150929</fullName>
    </submittedName>
</protein>
<organism evidence="2 3">
    <name type="scientific">Drosophila mauritiana</name>
    <name type="common">Fruit fly</name>
    <dbReference type="NCBI Taxonomy" id="7226"/>
    <lineage>
        <taxon>Eukaryota</taxon>
        <taxon>Metazoa</taxon>
        <taxon>Ecdysozoa</taxon>
        <taxon>Arthropoda</taxon>
        <taxon>Hexapoda</taxon>
        <taxon>Insecta</taxon>
        <taxon>Pterygota</taxon>
        <taxon>Neoptera</taxon>
        <taxon>Endopterygota</taxon>
        <taxon>Diptera</taxon>
        <taxon>Brachycera</taxon>
        <taxon>Muscomorpha</taxon>
        <taxon>Ephydroidea</taxon>
        <taxon>Drosophilidae</taxon>
        <taxon>Drosophila</taxon>
        <taxon>Sophophora</taxon>
    </lineage>
</organism>
<evidence type="ECO:0000313" key="2">
    <source>
        <dbReference type="Proteomes" id="UP000515162"/>
    </source>
</evidence>
<dbReference type="AlphaFoldDB" id="A0A6P8L7J2"/>
<name>A0A6P8L7J2_DROMA</name>
<dbReference type="SMART" id="SM00697">
    <property type="entry name" value="DM8"/>
    <property type="match status" value="1"/>
</dbReference>
<dbReference type="Proteomes" id="UP000515162">
    <property type="component" value="Chromosome 2L"/>
</dbReference>
<dbReference type="RefSeq" id="XP_033173982.1">
    <property type="nucleotide sequence ID" value="XM_033318091.1"/>
</dbReference>
<feature type="signal peptide" evidence="1">
    <location>
        <begin position="1"/>
        <end position="25"/>
    </location>
</feature>
<gene>
    <name evidence="3" type="primary">LOC117150929</name>
</gene>
<evidence type="ECO:0000313" key="3">
    <source>
        <dbReference type="RefSeq" id="XP_033173982.1"/>
    </source>
</evidence>
<dbReference type="PANTHER" id="PTHR20898:SF0">
    <property type="entry name" value="DAEDALUS ON 3-RELATED"/>
    <property type="match status" value="1"/>
</dbReference>
<reference evidence="3" key="1">
    <citation type="submission" date="2025-08" db="UniProtKB">
        <authorList>
            <consortium name="RefSeq"/>
        </authorList>
    </citation>
    <scope>IDENTIFICATION</scope>
    <source>
        <strain evidence="3">Mau12</strain>
        <tissue evidence="3">Whole Body</tissue>
    </source>
</reference>
<proteinExistence type="predicted"/>
<keyword evidence="2" id="KW-1185">Reference proteome</keyword>
<dbReference type="PANTHER" id="PTHR20898">
    <property type="entry name" value="DAEDALUS ON 3-RELATED-RELATED"/>
    <property type="match status" value="1"/>
</dbReference>
<dbReference type="GeneID" id="117150929"/>
<accession>A0A6P8L7J2</accession>
<feature type="chain" id="PRO_5028026283" evidence="1">
    <location>
        <begin position="26"/>
        <end position="181"/>
    </location>
</feature>
<dbReference type="InterPro" id="IPR010512">
    <property type="entry name" value="DUF1091"/>
</dbReference>
<evidence type="ECO:0000256" key="1">
    <source>
        <dbReference type="SAM" id="SignalP"/>
    </source>
</evidence>
<keyword evidence="1" id="KW-0732">Signal</keyword>